<evidence type="ECO:0000256" key="3">
    <source>
        <dbReference type="ARBA" id="ARBA00022452"/>
    </source>
</evidence>
<comment type="subcellular location">
    <subcellularLocation>
        <location evidence="1 10">Cell outer membrane</location>
        <topology evidence="1 10">Multi-pass membrane protein</topology>
    </subcellularLocation>
</comment>
<evidence type="ECO:0000256" key="11">
    <source>
        <dbReference type="SAM" id="Phobius"/>
    </source>
</evidence>
<keyword evidence="5" id="KW-0732">Signal</keyword>
<dbReference type="AlphaFoldDB" id="A0AA96GE20"/>
<dbReference type="GO" id="GO:0009279">
    <property type="term" value="C:cell outer membrane"/>
    <property type="evidence" value="ECO:0007669"/>
    <property type="project" value="UniProtKB-SubCell"/>
</dbReference>
<proteinExistence type="inferred from homology"/>
<name>A0AA96GE20_9BACT</name>
<evidence type="ECO:0000259" key="12">
    <source>
        <dbReference type="Pfam" id="PF00593"/>
    </source>
</evidence>
<dbReference type="SUPFAM" id="SSF56935">
    <property type="entry name" value="Porins"/>
    <property type="match status" value="1"/>
</dbReference>
<keyword evidence="8 13" id="KW-0675">Receptor</keyword>
<dbReference type="GO" id="GO:0015344">
    <property type="term" value="F:siderophore uptake transmembrane transporter activity"/>
    <property type="evidence" value="ECO:0007669"/>
    <property type="project" value="TreeGrafter"/>
</dbReference>
<evidence type="ECO:0000256" key="4">
    <source>
        <dbReference type="ARBA" id="ARBA00022692"/>
    </source>
</evidence>
<protein>
    <submittedName>
        <fullName evidence="13">TonB-dependent receptor</fullName>
    </submittedName>
</protein>
<feature type="transmembrane region" description="Helical" evidence="11">
    <location>
        <begin position="9"/>
        <end position="30"/>
    </location>
</feature>
<evidence type="ECO:0000313" key="13">
    <source>
        <dbReference type="EMBL" id="WNM57019.1"/>
    </source>
</evidence>
<evidence type="ECO:0000256" key="2">
    <source>
        <dbReference type="ARBA" id="ARBA00022448"/>
    </source>
</evidence>
<keyword evidence="9 10" id="KW-0998">Cell outer membrane</keyword>
<dbReference type="KEGG" id="nall:PP769_13670"/>
<evidence type="ECO:0000256" key="6">
    <source>
        <dbReference type="ARBA" id="ARBA00023077"/>
    </source>
</evidence>
<evidence type="ECO:0000256" key="10">
    <source>
        <dbReference type="PROSITE-ProRule" id="PRU01360"/>
    </source>
</evidence>
<dbReference type="Proteomes" id="UP001302719">
    <property type="component" value="Chromosome"/>
</dbReference>
<keyword evidence="14" id="KW-1185">Reference proteome</keyword>
<dbReference type="PANTHER" id="PTHR30069:SF29">
    <property type="entry name" value="HEMOGLOBIN AND HEMOGLOBIN-HAPTOGLOBIN-BINDING PROTEIN 1-RELATED"/>
    <property type="match status" value="1"/>
</dbReference>
<keyword evidence="2 10" id="KW-0813">Transport</keyword>
<keyword evidence="6" id="KW-0798">TonB box</keyword>
<evidence type="ECO:0000256" key="1">
    <source>
        <dbReference type="ARBA" id="ARBA00004571"/>
    </source>
</evidence>
<dbReference type="Gene3D" id="2.170.130.10">
    <property type="entry name" value="TonB-dependent receptor, plug domain"/>
    <property type="match status" value="1"/>
</dbReference>
<feature type="domain" description="TonB-dependent receptor-like beta-barrel" evidence="12">
    <location>
        <begin position="353"/>
        <end position="776"/>
    </location>
</feature>
<sequence length="814" mass="91087">MLIRDDKCVVWGGLVFWILGLGTFVGVSFVQAMEKDPNKKIWIVSGLVQYEDLRRVPQATVELRDQEGTLIETQVTNEGGEFILAPPESGVYSIRAIQSDLSSESTILKIEDDPFLEVKLTLAHRQELTLEVVASLPPIQRRLSGESYSVSRKDIEELPRGNNIALNDLLLTLPSAVDGGLKQVHIRQDHANFQFRIDGVPVPDTVSSVFMDVISPRTWERADIILGGPEAQFGNKTAAVIDVTTKSGTQPDSGSVQFFGGSNETLNPAFEYGGTVGSEFRYYLMNSFISTNRGINPPTLGKTAFHDQSNQNQSLFRGDWQIDNQNTVTWLFLNSIAKFQIPTRPGLAANPTIVGLIQGTDSGFEPVTSQNIDEYQKENNQYSQLVWRKDWSHDQFFSLAGFFQHSRATFTTDPFNALSYTQDTDEPFSAGDQDRWAYTGGIRFDYSHRLNPDHLIKTGFQIQRTQTVNKTRLSAFLRDGAGDPVGGVISRNADNRTIGWREEFWIQDQWTPWAQWTFNLGVRFDQIQALTNDGQVSPRIGATYAMTPNHVFHAFYGRMFTPPNLESVPFLQLNTVGTTAQPENLKNTTVKPERAHYFEVGSAHALGDSLSIELTGYYKLSKNLSDAGQFGTTPLLNYFAFKRGWQRGIDLAVKTKFLDNLYGRGNVAWGQCRGKKLQSGFMLLEQDEINDINSSSGVYCDHMQLVTSSAVLTYRPFTKTTITGQMLFGSGMRTTDEGGKTNGTHSPSYTTYNLSIEHLLPLWDKYKLLLGFDVINLLDQRVFLNDGEGSIGLGVAHANMPRSFFFRGQFFFGA</sequence>
<dbReference type="RefSeq" id="WP_312641028.1">
    <property type="nucleotide sequence ID" value="NZ_CP116967.1"/>
</dbReference>
<accession>A0AA96GE20</accession>
<dbReference type="PANTHER" id="PTHR30069">
    <property type="entry name" value="TONB-DEPENDENT OUTER MEMBRANE RECEPTOR"/>
    <property type="match status" value="1"/>
</dbReference>
<dbReference type="EMBL" id="CP116967">
    <property type="protein sequence ID" value="WNM57019.1"/>
    <property type="molecule type" value="Genomic_DNA"/>
</dbReference>
<gene>
    <name evidence="13" type="ORF">PP769_13670</name>
</gene>
<dbReference type="InterPro" id="IPR036942">
    <property type="entry name" value="Beta-barrel_TonB_sf"/>
</dbReference>
<comment type="similarity">
    <text evidence="10">Belongs to the TonB-dependent receptor family.</text>
</comment>
<keyword evidence="4 10" id="KW-0812">Transmembrane</keyword>
<dbReference type="PROSITE" id="PS52016">
    <property type="entry name" value="TONB_DEPENDENT_REC_3"/>
    <property type="match status" value="1"/>
</dbReference>
<reference evidence="13 14" key="1">
    <citation type="submission" date="2023-01" db="EMBL/GenBank/DDBJ databases">
        <title>Cultivation and genomic characterization of new, ubiquitous marine nitrite-oxidizing bacteria from the Nitrospirales.</title>
        <authorList>
            <person name="Mueller A.J."/>
            <person name="Daebeler A."/>
            <person name="Herbold C.W."/>
            <person name="Kirkegaard R.H."/>
            <person name="Daims H."/>
        </authorList>
    </citation>
    <scope>NUCLEOTIDE SEQUENCE [LARGE SCALE GENOMIC DNA]</scope>
    <source>
        <strain evidence="13 14">VA</strain>
    </source>
</reference>
<evidence type="ECO:0000256" key="5">
    <source>
        <dbReference type="ARBA" id="ARBA00022729"/>
    </source>
</evidence>
<dbReference type="InterPro" id="IPR000531">
    <property type="entry name" value="Beta-barrel_TonB"/>
</dbReference>
<organism evidence="13 14">
    <name type="scientific">Candidatus Nitrospira allomarina</name>
    <dbReference type="NCBI Taxonomy" id="3020900"/>
    <lineage>
        <taxon>Bacteria</taxon>
        <taxon>Pseudomonadati</taxon>
        <taxon>Nitrospirota</taxon>
        <taxon>Nitrospiria</taxon>
        <taxon>Nitrospirales</taxon>
        <taxon>Nitrospiraceae</taxon>
        <taxon>Nitrospira</taxon>
    </lineage>
</organism>
<dbReference type="Gene3D" id="2.40.170.20">
    <property type="entry name" value="TonB-dependent receptor, beta-barrel domain"/>
    <property type="match status" value="1"/>
</dbReference>
<evidence type="ECO:0000256" key="7">
    <source>
        <dbReference type="ARBA" id="ARBA00023136"/>
    </source>
</evidence>
<keyword evidence="11" id="KW-1133">Transmembrane helix</keyword>
<dbReference type="GO" id="GO:0044718">
    <property type="term" value="P:siderophore transmembrane transport"/>
    <property type="evidence" value="ECO:0007669"/>
    <property type="project" value="TreeGrafter"/>
</dbReference>
<dbReference type="InterPro" id="IPR008969">
    <property type="entry name" value="CarboxyPept-like_regulatory"/>
</dbReference>
<keyword evidence="7 10" id="KW-0472">Membrane</keyword>
<evidence type="ECO:0000313" key="14">
    <source>
        <dbReference type="Proteomes" id="UP001302719"/>
    </source>
</evidence>
<dbReference type="SUPFAM" id="SSF49464">
    <property type="entry name" value="Carboxypeptidase regulatory domain-like"/>
    <property type="match status" value="1"/>
</dbReference>
<keyword evidence="3 10" id="KW-1134">Transmembrane beta strand</keyword>
<dbReference type="InterPro" id="IPR039426">
    <property type="entry name" value="TonB-dep_rcpt-like"/>
</dbReference>
<dbReference type="Pfam" id="PF00593">
    <property type="entry name" value="TonB_dep_Rec_b-barrel"/>
    <property type="match status" value="1"/>
</dbReference>
<evidence type="ECO:0000256" key="9">
    <source>
        <dbReference type="ARBA" id="ARBA00023237"/>
    </source>
</evidence>
<evidence type="ECO:0000256" key="8">
    <source>
        <dbReference type="ARBA" id="ARBA00023170"/>
    </source>
</evidence>
<dbReference type="InterPro" id="IPR037066">
    <property type="entry name" value="Plug_dom_sf"/>
</dbReference>